<accession>A0ABV6J759</accession>
<sequence>MQYRVMGRSGLKVSEVSPGCWAIGGPSWRDGNPVGWSGNDDNDSLAGLRQAFELALIRIKS</sequence>
<evidence type="ECO:0000313" key="1">
    <source>
        <dbReference type="EMBL" id="MFC0391357.1"/>
    </source>
</evidence>
<proteinExistence type="predicted"/>
<gene>
    <name evidence="1" type="ORF">ACFFJ8_08205</name>
</gene>
<protein>
    <submittedName>
        <fullName evidence="1">Uncharacterized protein</fullName>
    </submittedName>
</protein>
<dbReference type="RefSeq" id="WP_204818007.1">
    <property type="nucleotide sequence ID" value="NZ_JANHOF010000004.1"/>
</dbReference>
<dbReference type="SUPFAM" id="SSF51430">
    <property type="entry name" value="NAD(P)-linked oxidoreductase"/>
    <property type="match status" value="1"/>
</dbReference>
<dbReference type="Proteomes" id="UP001589818">
    <property type="component" value="Unassembled WGS sequence"/>
</dbReference>
<comment type="caution">
    <text evidence="1">The sequence shown here is derived from an EMBL/GenBank/DDBJ whole genome shotgun (WGS) entry which is preliminary data.</text>
</comment>
<organism evidence="1 2">
    <name type="scientific">Paenibacillus mendelii</name>
    <dbReference type="NCBI Taxonomy" id="206163"/>
    <lineage>
        <taxon>Bacteria</taxon>
        <taxon>Bacillati</taxon>
        <taxon>Bacillota</taxon>
        <taxon>Bacilli</taxon>
        <taxon>Bacillales</taxon>
        <taxon>Paenibacillaceae</taxon>
        <taxon>Paenibacillus</taxon>
    </lineage>
</organism>
<dbReference type="EMBL" id="JBHLVF010000010">
    <property type="protein sequence ID" value="MFC0391357.1"/>
    <property type="molecule type" value="Genomic_DNA"/>
</dbReference>
<dbReference type="Gene3D" id="3.20.20.100">
    <property type="entry name" value="NADP-dependent oxidoreductase domain"/>
    <property type="match status" value="1"/>
</dbReference>
<evidence type="ECO:0000313" key="2">
    <source>
        <dbReference type="Proteomes" id="UP001589818"/>
    </source>
</evidence>
<keyword evidence="2" id="KW-1185">Reference proteome</keyword>
<dbReference type="InterPro" id="IPR036812">
    <property type="entry name" value="NAD(P)_OxRdtase_dom_sf"/>
</dbReference>
<reference evidence="1 2" key="1">
    <citation type="submission" date="2024-09" db="EMBL/GenBank/DDBJ databases">
        <authorList>
            <person name="Sun Q."/>
            <person name="Mori K."/>
        </authorList>
    </citation>
    <scope>NUCLEOTIDE SEQUENCE [LARGE SCALE GENOMIC DNA]</scope>
    <source>
        <strain evidence="1 2">CCM 4839</strain>
    </source>
</reference>
<name>A0ABV6J759_9BACL</name>